<dbReference type="NCBIfam" id="TIGR04183">
    <property type="entry name" value="Por_Secre_tail"/>
    <property type="match status" value="1"/>
</dbReference>
<gene>
    <name evidence="5" type="ORF">NC99_42270</name>
</gene>
<reference evidence="6" key="1">
    <citation type="submission" date="2015-07" db="EMBL/GenBank/DDBJ databases">
        <title>Genome sequencing of Sunxiuqinia dokdonensis strain SK.</title>
        <authorList>
            <person name="Ahn S."/>
            <person name="Kim B.-C."/>
        </authorList>
    </citation>
    <scope>NUCLEOTIDE SEQUENCE [LARGE SCALE GENOMIC DNA]</scope>
    <source>
        <strain evidence="6">SK</strain>
    </source>
</reference>
<dbReference type="InterPro" id="IPR012334">
    <property type="entry name" value="Pectin_lyas_fold"/>
</dbReference>
<dbReference type="PATRIC" id="fig|1409788.3.peg.4316"/>
<dbReference type="EMBL" id="LGIA01000205">
    <property type="protein sequence ID" value="KOH43011.1"/>
    <property type="molecule type" value="Genomic_DNA"/>
</dbReference>
<dbReference type="InterPro" id="IPR026444">
    <property type="entry name" value="Secre_tail"/>
</dbReference>
<evidence type="ECO:0000259" key="4">
    <source>
        <dbReference type="Pfam" id="PF18962"/>
    </source>
</evidence>
<evidence type="ECO:0000256" key="3">
    <source>
        <dbReference type="SAM" id="SignalP"/>
    </source>
</evidence>
<accession>A0A0L8V3K7</accession>
<keyword evidence="1" id="KW-0479">Metal-binding</keyword>
<organism evidence="5 6">
    <name type="scientific">Sunxiuqinia dokdonensis</name>
    <dbReference type="NCBI Taxonomy" id="1409788"/>
    <lineage>
        <taxon>Bacteria</taxon>
        <taxon>Pseudomonadati</taxon>
        <taxon>Bacteroidota</taxon>
        <taxon>Bacteroidia</taxon>
        <taxon>Marinilabiliales</taxon>
        <taxon>Prolixibacteraceae</taxon>
        <taxon>Sunxiuqinia</taxon>
    </lineage>
</organism>
<proteinExistence type="predicted"/>
<keyword evidence="6" id="KW-1185">Reference proteome</keyword>
<keyword evidence="2" id="KW-0325">Glycoprotein</keyword>
<comment type="caution">
    <text evidence="5">The sequence shown here is derived from an EMBL/GenBank/DDBJ whole genome shotgun (WGS) entry which is preliminary data.</text>
</comment>
<dbReference type="Proteomes" id="UP000036958">
    <property type="component" value="Unassembled WGS sequence"/>
</dbReference>
<keyword evidence="5" id="KW-0456">Lyase</keyword>
<dbReference type="Gene3D" id="2.160.20.10">
    <property type="entry name" value="Single-stranded right-handed beta-helix, Pectin lyase-like"/>
    <property type="match status" value="1"/>
</dbReference>
<feature type="chain" id="PRO_5005591180" evidence="3">
    <location>
        <begin position="24"/>
        <end position="566"/>
    </location>
</feature>
<evidence type="ECO:0000256" key="2">
    <source>
        <dbReference type="ARBA" id="ARBA00023180"/>
    </source>
</evidence>
<dbReference type="Pfam" id="PF18962">
    <property type="entry name" value="Por_Secre_tail"/>
    <property type="match status" value="1"/>
</dbReference>
<evidence type="ECO:0000256" key="1">
    <source>
        <dbReference type="ARBA" id="ARBA00022723"/>
    </source>
</evidence>
<evidence type="ECO:0000313" key="6">
    <source>
        <dbReference type="Proteomes" id="UP000036958"/>
    </source>
</evidence>
<keyword evidence="3" id="KW-0732">Signal</keyword>
<dbReference type="SUPFAM" id="SSF51126">
    <property type="entry name" value="Pectin lyase-like"/>
    <property type="match status" value="1"/>
</dbReference>
<dbReference type="GO" id="GO:0046872">
    <property type="term" value="F:metal ion binding"/>
    <property type="evidence" value="ECO:0007669"/>
    <property type="project" value="UniProtKB-KW"/>
</dbReference>
<name>A0A0L8V3K7_9BACT</name>
<feature type="signal peptide" evidence="3">
    <location>
        <begin position="1"/>
        <end position="23"/>
    </location>
</feature>
<evidence type="ECO:0000313" key="5">
    <source>
        <dbReference type="EMBL" id="KOH43011.1"/>
    </source>
</evidence>
<dbReference type="AlphaFoldDB" id="A0A0L8V3K7"/>
<dbReference type="STRING" id="1409788.NC99_42270"/>
<dbReference type="PANTHER" id="PTHR42970">
    <property type="entry name" value="PECTATE LYASE C-RELATED"/>
    <property type="match status" value="1"/>
</dbReference>
<sequence length="566" mass="62275">MNAQIGRFFLVLFSLFLAGAGVAQESQIPAFPGAEGHGRYTTGGRGGQVIYVTNLEDNASPGSLRYAVNQTGARLILFKISGTIRLKSALKITKGDLTIAGQTAPGDGICLRDYPVEIQADNVILRYLRFRMGDETNQEADALWGRNRKNIIIDHCSISWSTDECASFYDNENFTLQWSIVSESLRNSVHDKGAHGYGGIWGGRNASFHHNLLSSHDSRNPRFNGSRYSNRSDDELVDFRNNVIYNWGSNSAYAAEGGQYNLVNNYYKPGPATASSKTTRIIEPYADNGSNNQPAGTYGRFYVEGNKLTASTVVSGDNWQGVHMHSSFSTYAPGVTKGDLKLDSELPTNGVTTHSAEKAYEKVLDFAGASLVRDTVDKRVIHDARTGTASITDGGNGSTNGIIDTQTAVGGWPELQSTEAPADTDGDGMPDVWETANDLNPNSASDAKLTNLDGKYTNVEVYLYSLVAAMTENQKEDGVTTSIKQVEKRHQPLQVYYNPVTSELSVNHDFKIEKLQIYSITGILIYSEVVNQKNLQLKIPNSQQGIYLLRIQNEKKQVYAEKFRNY</sequence>
<dbReference type="PANTHER" id="PTHR42970:SF1">
    <property type="entry name" value="PECTATE LYASE C-RELATED"/>
    <property type="match status" value="1"/>
</dbReference>
<feature type="domain" description="Secretion system C-terminal sorting" evidence="4">
    <location>
        <begin position="495"/>
        <end position="562"/>
    </location>
</feature>
<protein>
    <submittedName>
        <fullName evidence="5">Pectate lyase</fullName>
    </submittedName>
</protein>
<dbReference type="InterPro" id="IPR052063">
    <property type="entry name" value="Polysaccharide_Lyase_1"/>
</dbReference>
<dbReference type="GO" id="GO:0016829">
    <property type="term" value="F:lyase activity"/>
    <property type="evidence" value="ECO:0007669"/>
    <property type="project" value="UniProtKB-KW"/>
</dbReference>
<dbReference type="InterPro" id="IPR011050">
    <property type="entry name" value="Pectin_lyase_fold/virulence"/>
</dbReference>